<evidence type="ECO:0000313" key="3">
    <source>
        <dbReference type="Proteomes" id="UP000436016"/>
    </source>
</evidence>
<comment type="caution">
    <text evidence="2">The sequence shown here is derived from an EMBL/GenBank/DDBJ whole genome shotgun (WGS) entry which is preliminary data.</text>
</comment>
<keyword evidence="1" id="KW-0732">Signal</keyword>
<dbReference type="RefSeq" id="WP_160853773.1">
    <property type="nucleotide sequence ID" value="NZ_WUWG01000003.1"/>
</dbReference>
<name>A0A6B0TW23_9RHOB</name>
<evidence type="ECO:0000256" key="1">
    <source>
        <dbReference type="SAM" id="SignalP"/>
    </source>
</evidence>
<protein>
    <submittedName>
        <fullName evidence="2">Uncharacterized protein</fullName>
    </submittedName>
</protein>
<evidence type="ECO:0000313" key="2">
    <source>
        <dbReference type="EMBL" id="MXU65364.1"/>
    </source>
</evidence>
<keyword evidence="3" id="KW-1185">Reference proteome</keyword>
<organism evidence="2 3">
    <name type="scientific">Oceanomicrobium pacificus</name>
    <dbReference type="NCBI Taxonomy" id="2692916"/>
    <lineage>
        <taxon>Bacteria</taxon>
        <taxon>Pseudomonadati</taxon>
        <taxon>Pseudomonadota</taxon>
        <taxon>Alphaproteobacteria</taxon>
        <taxon>Rhodobacterales</taxon>
        <taxon>Paracoccaceae</taxon>
        <taxon>Oceanomicrobium</taxon>
    </lineage>
</organism>
<feature type="chain" id="PRO_5025433328" evidence="1">
    <location>
        <begin position="39"/>
        <end position="118"/>
    </location>
</feature>
<dbReference type="AlphaFoldDB" id="A0A6B0TW23"/>
<feature type="signal peptide" evidence="1">
    <location>
        <begin position="1"/>
        <end position="38"/>
    </location>
</feature>
<proteinExistence type="predicted"/>
<accession>A0A6B0TW23</accession>
<dbReference type="EMBL" id="WUWG01000003">
    <property type="protein sequence ID" value="MXU65364.1"/>
    <property type="molecule type" value="Genomic_DNA"/>
</dbReference>
<sequence>MTRQFPFPARHRTATRRVVRRGCGMALCLCLGACSIGAELPNYDSSRPVAAGTPSVWPVLEPRGIFTAPATGTEEERQAAEAALAARAAILQQRAAILSDQSLSDEEKAARLAALPLP</sequence>
<dbReference type="Proteomes" id="UP000436016">
    <property type="component" value="Unassembled WGS sequence"/>
</dbReference>
<reference evidence="2 3" key="1">
    <citation type="submission" date="2019-12" db="EMBL/GenBank/DDBJ databases">
        <title>Strain KN286 was isolated from seawater, which was collected from Caroline Seamount in the tropical western Pacific.</title>
        <authorList>
            <person name="Wang Q."/>
        </authorList>
    </citation>
    <scope>NUCLEOTIDE SEQUENCE [LARGE SCALE GENOMIC DNA]</scope>
    <source>
        <strain evidence="2 3">KN286</strain>
    </source>
</reference>
<gene>
    <name evidence="2" type="ORF">GSH16_07880</name>
</gene>